<protein>
    <submittedName>
        <fullName evidence="2">Uncharacterized protein</fullName>
    </submittedName>
</protein>
<proteinExistence type="predicted"/>
<evidence type="ECO:0000313" key="3">
    <source>
        <dbReference type="Proteomes" id="UP000267821"/>
    </source>
</evidence>
<feature type="region of interest" description="Disordered" evidence="1">
    <location>
        <begin position="1"/>
        <end position="30"/>
    </location>
</feature>
<dbReference type="Proteomes" id="UP000267821">
    <property type="component" value="Unassembled WGS sequence"/>
</dbReference>
<dbReference type="OrthoDB" id="5778525at2759"/>
<accession>A0A3N4LZ09</accession>
<dbReference type="EMBL" id="ML121530">
    <property type="protein sequence ID" value="RPB28030.1"/>
    <property type="molecule type" value="Genomic_DNA"/>
</dbReference>
<dbReference type="InParanoid" id="A0A3N4LZ09"/>
<keyword evidence="3" id="KW-1185">Reference proteome</keyword>
<reference evidence="2 3" key="1">
    <citation type="journal article" date="2018" name="Nat. Ecol. Evol.">
        <title>Pezizomycetes genomes reveal the molecular basis of ectomycorrhizal truffle lifestyle.</title>
        <authorList>
            <person name="Murat C."/>
            <person name="Payen T."/>
            <person name="Noel B."/>
            <person name="Kuo A."/>
            <person name="Morin E."/>
            <person name="Chen J."/>
            <person name="Kohler A."/>
            <person name="Krizsan K."/>
            <person name="Balestrini R."/>
            <person name="Da Silva C."/>
            <person name="Montanini B."/>
            <person name="Hainaut M."/>
            <person name="Levati E."/>
            <person name="Barry K.W."/>
            <person name="Belfiori B."/>
            <person name="Cichocki N."/>
            <person name="Clum A."/>
            <person name="Dockter R.B."/>
            <person name="Fauchery L."/>
            <person name="Guy J."/>
            <person name="Iotti M."/>
            <person name="Le Tacon F."/>
            <person name="Lindquist E.A."/>
            <person name="Lipzen A."/>
            <person name="Malagnac F."/>
            <person name="Mello A."/>
            <person name="Molinier V."/>
            <person name="Miyauchi S."/>
            <person name="Poulain J."/>
            <person name="Riccioni C."/>
            <person name="Rubini A."/>
            <person name="Sitrit Y."/>
            <person name="Splivallo R."/>
            <person name="Traeger S."/>
            <person name="Wang M."/>
            <person name="Zifcakova L."/>
            <person name="Wipf D."/>
            <person name="Zambonelli A."/>
            <person name="Paolocci F."/>
            <person name="Nowrousian M."/>
            <person name="Ottonello S."/>
            <person name="Baldrian P."/>
            <person name="Spatafora J.W."/>
            <person name="Henrissat B."/>
            <person name="Nagy L.G."/>
            <person name="Aury J.M."/>
            <person name="Wincker P."/>
            <person name="Grigoriev I.V."/>
            <person name="Bonfante P."/>
            <person name="Martin F.M."/>
        </authorList>
    </citation>
    <scope>NUCLEOTIDE SEQUENCE [LARGE SCALE GENOMIC DNA]</scope>
    <source>
        <strain evidence="2 3">ATCC MYA-4762</strain>
    </source>
</reference>
<organism evidence="2 3">
    <name type="scientific">Terfezia boudieri ATCC MYA-4762</name>
    <dbReference type="NCBI Taxonomy" id="1051890"/>
    <lineage>
        <taxon>Eukaryota</taxon>
        <taxon>Fungi</taxon>
        <taxon>Dikarya</taxon>
        <taxon>Ascomycota</taxon>
        <taxon>Pezizomycotina</taxon>
        <taxon>Pezizomycetes</taxon>
        <taxon>Pezizales</taxon>
        <taxon>Pezizaceae</taxon>
        <taxon>Terfezia</taxon>
    </lineage>
</organism>
<name>A0A3N4LZ09_9PEZI</name>
<dbReference type="AlphaFoldDB" id="A0A3N4LZ09"/>
<evidence type="ECO:0000256" key="1">
    <source>
        <dbReference type="SAM" id="MobiDB-lite"/>
    </source>
</evidence>
<feature type="compositionally biased region" description="Polar residues" evidence="1">
    <location>
        <begin position="11"/>
        <end position="22"/>
    </location>
</feature>
<gene>
    <name evidence="2" type="ORF">L211DRAFT_480604</name>
</gene>
<feature type="region of interest" description="Disordered" evidence="1">
    <location>
        <begin position="98"/>
        <end position="132"/>
    </location>
</feature>
<evidence type="ECO:0000313" key="2">
    <source>
        <dbReference type="EMBL" id="RPB28030.1"/>
    </source>
</evidence>
<feature type="compositionally biased region" description="Polar residues" evidence="1">
    <location>
        <begin position="98"/>
        <end position="116"/>
    </location>
</feature>
<sequence length="199" mass="21801">MNHTPDHLNYNHPQHPSSTSSDQNQQNQQNYHQLASPITFDDDMLQMQSTSQPMHQFQFGGGNNSVGWPVEEEPQFPQIAMGQQQHLQSYMGNALAGNNINTLDSNSSPNMHSNAVQSNSIPSPPSQPHHDSPVIVNPFTGHGLIPQPSPIHMPSNGVVLHSLAWGSDPSFGNSGFHTALQPPTQQDLQLRANRGGHCR</sequence>